<dbReference type="SUPFAM" id="SSF51338">
    <property type="entry name" value="Composite domain of metallo-dependent hydrolases"/>
    <property type="match status" value="1"/>
</dbReference>
<dbReference type="InterPro" id="IPR032466">
    <property type="entry name" value="Metal_Hydrolase"/>
</dbReference>
<keyword evidence="3" id="KW-1185">Reference proteome</keyword>
<dbReference type="Pfam" id="PF01979">
    <property type="entry name" value="Amidohydro_1"/>
    <property type="match status" value="1"/>
</dbReference>
<dbReference type="EMBL" id="CP008953">
    <property type="protein sequence ID" value="AIG76762.1"/>
    <property type="molecule type" value="Genomic_DNA"/>
</dbReference>
<dbReference type="InterPro" id="IPR057744">
    <property type="entry name" value="OTAase-like"/>
</dbReference>
<dbReference type="AlphaFoldDB" id="A0A075URD0"/>
<gene>
    <name evidence="2" type="ORF">AJAP_19495</name>
</gene>
<name>A0A075URD0_9PSEU</name>
<feature type="domain" description="Amidohydrolase-related" evidence="1">
    <location>
        <begin position="52"/>
        <end position="407"/>
    </location>
</feature>
<dbReference type="InterPro" id="IPR006680">
    <property type="entry name" value="Amidohydro-rel"/>
</dbReference>
<dbReference type="eggNOG" id="COG1228">
    <property type="taxonomic scope" value="Bacteria"/>
</dbReference>
<dbReference type="KEGG" id="aja:AJAP_19495"/>
<accession>A0A075URD0</accession>
<dbReference type="Proteomes" id="UP000028492">
    <property type="component" value="Chromosome"/>
</dbReference>
<proteinExistence type="predicted"/>
<reference evidence="2 3" key="1">
    <citation type="journal article" date="2014" name="J. Biotechnol.">
        <title>Complete genome sequence of the actinobacterium Amycolatopsis japonica MG417-CF17(T) (=DSM 44213T) producing (S,S)-N,N'-ethylenediaminedisuccinic acid.</title>
        <authorList>
            <person name="Stegmann E."/>
            <person name="Albersmeier A."/>
            <person name="Spohn M."/>
            <person name="Gert H."/>
            <person name="Weber T."/>
            <person name="Wohlleben W."/>
            <person name="Kalinowski J."/>
            <person name="Ruckert C."/>
        </authorList>
    </citation>
    <scope>NUCLEOTIDE SEQUENCE [LARGE SCALE GENOMIC DNA]</scope>
    <source>
        <strain evidence="3">MG417-CF17 (DSM 44213)</strain>
    </source>
</reference>
<evidence type="ECO:0000313" key="2">
    <source>
        <dbReference type="EMBL" id="AIG76762.1"/>
    </source>
</evidence>
<evidence type="ECO:0000313" key="3">
    <source>
        <dbReference type="Proteomes" id="UP000028492"/>
    </source>
</evidence>
<dbReference type="RefSeq" id="WP_037337798.1">
    <property type="nucleotide sequence ID" value="NZ_CP008953.1"/>
</dbReference>
<dbReference type="Gene3D" id="2.30.40.10">
    <property type="entry name" value="Urease, subunit C, domain 1"/>
    <property type="match status" value="1"/>
</dbReference>
<dbReference type="GO" id="GO:0016810">
    <property type="term" value="F:hydrolase activity, acting on carbon-nitrogen (but not peptide) bonds"/>
    <property type="evidence" value="ECO:0007669"/>
    <property type="project" value="InterPro"/>
</dbReference>
<dbReference type="InterPro" id="IPR011059">
    <property type="entry name" value="Metal-dep_hydrolase_composite"/>
</dbReference>
<dbReference type="PANTHER" id="PTHR43135">
    <property type="entry name" value="ALPHA-D-RIBOSE 1-METHYLPHOSPHONATE 5-TRIPHOSPHATE DIPHOSPHATASE"/>
    <property type="match status" value="1"/>
</dbReference>
<dbReference type="STRING" id="208439.AJAP_19495"/>
<protein>
    <recommendedName>
        <fullName evidence="1">Amidohydrolase-related domain-containing protein</fullName>
    </recommendedName>
</protein>
<dbReference type="CDD" id="cd01299">
    <property type="entry name" value="Met_dep_hydrolase_A"/>
    <property type="match status" value="1"/>
</dbReference>
<dbReference type="Gene3D" id="3.20.20.140">
    <property type="entry name" value="Metal-dependent hydrolases"/>
    <property type="match status" value="1"/>
</dbReference>
<dbReference type="HOGENOM" id="CLU_023620_2_1_11"/>
<organism evidence="2 3">
    <name type="scientific">Amycolatopsis japonica</name>
    <dbReference type="NCBI Taxonomy" id="208439"/>
    <lineage>
        <taxon>Bacteria</taxon>
        <taxon>Bacillati</taxon>
        <taxon>Actinomycetota</taxon>
        <taxon>Actinomycetes</taxon>
        <taxon>Pseudonocardiales</taxon>
        <taxon>Pseudonocardiaceae</taxon>
        <taxon>Amycolatopsis</taxon>
        <taxon>Amycolatopsis japonica group</taxon>
    </lineage>
</organism>
<evidence type="ECO:0000259" key="1">
    <source>
        <dbReference type="Pfam" id="PF01979"/>
    </source>
</evidence>
<sequence>MQQRIEASQLIPGRGAPIVDGVVIVEGDRIRYAGPRDEAPSTPGADVTRGHTVMPGMWDCHGHFMGLRSADLHDLMHEPIALRSARCVSDLRACLDSGFTSIREVGGLGIHLARAVAEGTIEGPTIYSAGTALSTTGGHGDVHGFPVPWINDFGHLGGELRLADGPAECARAAREQLRNNARLIKVFASGGVLSEVDHPHHQQFTDAELAAIVEVAGQAERVVAAHCHGKPGIMAALKAGVRTIEHGTYLDEEAAAAMRETGAILVPTRAIMHLLLTSDLVPPYAKRKLEEVAGRHLDAIALAREAGVTIALGTDLAMTGPDRPTQWGKGGIELSLMVKGGATPLEAIEMATAVAPDTLGPQAPRSGQLLAGYDADVLLLDADPVLDIGVLADPAHVTDVWKSGRQVKGGESGQQQRL</sequence>
<dbReference type="SUPFAM" id="SSF51556">
    <property type="entry name" value="Metallo-dependent hydrolases"/>
    <property type="match status" value="1"/>
</dbReference>
<dbReference type="InterPro" id="IPR051781">
    <property type="entry name" value="Metallo-dep_Hydrolase"/>
</dbReference>
<dbReference type="PANTHER" id="PTHR43135:SF3">
    <property type="entry name" value="ALPHA-D-RIBOSE 1-METHYLPHOSPHONATE 5-TRIPHOSPHATE DIPHOSPHATASE"/>
    <property type="match status" value="1"/>
</dbReference>